<proteinExistence type="predicted"/>
<evidence type="ECO:0000259" key="1">
    <source>
        <dbReference type="Pfam" id="PF12008"/>
    </source>
</evidence>
<comment type="caution">
    <text evidence="2">The sequence shown here is derived from an EMBL/GenBank/DDBJ whole genome shotgun (WGS) entry which is preliminary data.</text>
</comment>
<evidence type="ECO:0000313" key="2">
    <source>
        <dbReference type="EMBL" id="SSG13344.1"/>
    </source>
</evidence>
<evidence type="ECO:0000313" key="3">
    <source>
        <dbReference type="Proteomes" id="UP000252079"/>
    </source>
</evidence>
<organism evidence="2 3">
    <name type="scientific">Klebsiella quasipneumoniae</name>
    <dbReference type="NCBI Taxonomy" id="1463165"/>
    <lineage>
        <taxon>Bacteria</taxon>
        <taxon>Pseudomonadati</taxon>
        <taxon>Pseudomonadota</taxon>
        <taxon>Gammaproteobacteria</taxon>
        <taxon>Enterobacterales</taxon>
        <taxon>Enterobacteriaceae</taxon>
        <taxon>Klebsiella/Raoultella group</taxon>
        <taxon>Klebsiella</taxon>
        <taxon>Klebsiella pneumoniae complex</taxon>
    </lineage>
</organism>
<dbReference type="EC" id="3.1.21.3" evidence="2"/>
<protein>
    <submittedName>
        <fullName evidence="2">Type I restriction-modification enzyme R subunit</fullName>
        <ecNumber evidence="2">3.1.21.3</ecNumber>
    </submittedName>
</protein>
<dbReference type="InterPro" id="IPR022625">
    <property type="entry name" value="TypeI_RM_Rsu_C"/>
</dbReference>
<sequence>MSTSVFRGDYQVTRLIRASLGNRAKEGLMLEFIGQTDIDNLPNKESVIEQFYTFAQAAQQREAEALIQEENLNHDAARRYISASLKREYATENGTALNEALPKLSPLNPQYKTKKKTVFQKVSAFIDKFKGVGGRI</sequence>
<dbReference type="Proteomes" id="UP000252079">
    <property type="component" value="Unassembled WGS sequence"/>
</dbReference>
<accession>A0ABD7NBD7</accession>
<name>A0ABD7NBD7_9ENTR</name>
<dbReference type="Pfam" id="PF12008">
    <property type="entry name" value="EcoR124_C"/>
    <property type="match status" value="1"/>
</dbReference>
<reference evidence="2 3" key="1">
    <citation type="submission" date="2018-07" db="EMBL/GenBank/DDBJ databases">
        <authorList>
            <consortium name="Pathogen Informatics"/>
        </authorList>
    </citation>
    <scope>NUCLEOTIDE SEQUENCE [LARGE SCALE GENOMIC DNA]</scope>
    <source>
        <strain evidence="2 3">4300STDY6636950</strain>
    </source>
</reference>
<dbReference type="GO" id="GO:0009035">
    <property type="term" value="F:type I site-specific deoxyribonuclease activity"/>
    <property type="evidence" value="ECO:0007669"/>
    <property type="project" value="UniProtKB-EC"/>
</dbReference>
<feature type="domain" description="Type I restriction enzyme R protein C-terminal" evidence="1">
    <location>
        <begin position="11"/>
        <end position="129"/>
    </location>
</feature>
<dbReference type="EMBL" id="UFBM01000163">
    <property type="protein sequence ID" value="SSG13344.1"/>
    <property type="molecule type" value="Genomic_DNA"/>
</dbReference>
<gene>
    <name evidence="2" type="primary">hsdR_3</name>
    <name evidence="2" type="ORF">SAMEA23995918_05786</name>
</gene>
<keyword evidence="2" id="KW-0378">Hydrolase</keyword>
<dbReference type="AlphaFoldDB" id="A0ABD7NBD7"/>